<keyword evidence="6" id="KW-0805">Transcription regulation</keyword>
<evidence type="ECO:0000256" key="4">
    <source>
        <dbReference type="ARBA" id="ARBA00019622"/>
    </source>
</evidence>
<comment type="subcellular location">
    <subcellularLocation>
        <location evidence="1">Nucleus</location>
    </subcellularLocation>
</comment>
<dbReference type="InterPro" id="IPR057344">
    <property type="entry name" value="ARM_SRB8"/>
</dbReference>
<evidence type="ECO:0000256" key="1">
    <source>
        <dbReference type="ARBA" id="ARBA00004123"/>
    </source>
</evidence>
<dbReference type="PANTHER" id="PTHR46567">
    <property type="entry name" value="MEDIATOR OF RNA POLYMERASE II TRANSCRIPTION SUBUNIT 12"/>
    <property type="match status" value="1"/>
</dbReference>
<dbReference type="EMBL" id="FJOG01000025">
    <property type="protein sequence ID" value="CZR64118.1"/>
    <property type="molecule type" value="Genomic_DNA"/>
</dbReference>
<gene>
    <name evidence="14" type="ORF">PAC_14015</name>
</gene>
<dbReference type="Pfam" id="PF25326">
    <property type="entry name" value="ARM_SRB8"/>
    <property type="match status" value="1"/>
</dbReference>
<keyword evidence="9" id="KW-0539">Nucleus</keyword>
<accession>A0A1L7XGI5</accession>
<evidence type="ECO:0000256" key="11">
    <source>
        <dbReference type="ARBA" id="ARBA00032010"/>
    </source>
</evidence>
<organism evidence="14 15">
    <name type="scientific">Phialocephala subalpina</name>
    <dbReference type="NCBI Taxonomy" id="576137"/>
    <lineage>
        <taxon>Eukaryota</taxon>
        <taxon>Fungi</taxon>
        <taxon>Dikarya</taxon>
        <taxon>Ascomycota</taxon>
        <taxon>Pezizomycotina</taxon>
        <taxon>Leotiomycetes</taxon>
        <taxon>Helotiales</taxon>
        <taxon>Mollisiaceae</taxon>
        <taxon>Phialocephala</taxon>
        <taxon>Phialocephala fortinii species complex</taxon>
    </lineage>
</organism>
<comment type="similarity">
    <text evidence="2">Belongs to the Mediator complex subunit 12 family.</text>
</comment>
<feature type="compositionally biased region" description="Low complexity" evidence="12">
    <location>
        <begin position="153"/>
        <end position="164"/>
    </location>
</feature>
<evidence type="ECO:0000256" key="6">
    <source>
        <dbReference type="ARBA" id="ARBA00023015"/>
    </source>
</evidence>
<evidence type="ECO:0000256" key="9">
    <source>
        <dbReference type="ARBA" id="ARBA00023242"/>
    </source>
</evidence>
<keyword evidence="7" id="KW-0010">Activator</keyword>
<evidence type="ECO:0000313" key="14">
    <source>
        <dbReference type="EMBL" id="CZR64118.1"/>
    </source>
</evidence>
<keyword evidence="14" id="KW-0240">DNA-directed RNA polymerase</keyword>
<evidence type="ECO:0000256" key="7">
    <source>
        <dbReference type="ARBA" id="ARBA00023159"/>
    </source>
</evidence>
<dbReference type="GO" id="GO:0000428">
    <property type="term" value="C:DNA-directed RNA polymerase complex"/>
    <property type="evidence" value="ECO:0007669"/>
    <property type="project" value="UniProtKB-KW"/>
</dbReference>
<evidence type="ECO:0000256" key="2">
    <source>
        <dbReference type="ARBA" id="ARBA00010289"/>
    </source>
</evidence>
<sequence length="1498" mass="166234">MTSRASVGQGPREPLQRSFSSTSTFSRPSPHRTLSQQFSSSSPTRRANDGLVDLTLDGDATGRHAPRIGTSRLRLEVSTDSKSAVVDSPAPISDATSSWKPSLPLPPPPRGRPMLHFDVPSVSNLSPRPSQDGGPDEPAIKPMPLPIRPGQHAPPASAKSRPAAGVTVKKDARPKPYVLEVPPLAPQYPPNGHADFFPWTGNHAEDQFSEPVIRHGYFDKAQMTQNETGSARPSIFPALKHKSGLQTLSSIFTSVLAQRRAHGQITSASTFKPPPRVTVTDTKREMWLKDLANPTISLRRLSRSIPHGIRGKVLLDQSLSKNIPIERAVWLAKCVGANELRSFRRKGVSGTFAMGGEAKWIRDFTVCVEQFVETIAGTCGEKDFRARIDYAIRLATHFHSEHLLDRDHYMDWLVSSLENSPQAKLPLWLLITEIYWKDMLQYRKYGRRLATALMNQLAEALNHPDHDILAPLSDRLVQLLKGLMISNTESFIAPKSWLKHRDILMSRLSSETESLSPTLAAIDRRNSRLAGPGSEKDLNTRRRFIKLLDSVLSQPFVQELARQWWQIDEDKDMLVQTVLEWATSYYRPGAAKIYVATRILRTWSQFGADVTAAVLSFIDSAVCELGRNKAALYHLVSELARSDHFSTSRYLQWLIARGGLRDGADVVPDAPCCTRLLAELPTHNLSEGILELRMTLLTRAEFSVDQEGEQIREYMAIINLDLPGMQTHVDQDLDAIDIAQSQQRIPVIASASRTNKSELGLWLRQKVRIQMIQPTIPPLDDWDDSPMKRGTSAITASEFNTVRQYLELIDDYSMLADVMMIVESSNDAEVLASCADTLNLHIETFAAIGALRGLFDTLMSRLRALSEETDSIPRGFLVSLSDLAARLPEQEITAQQLAQELLRSDRKTAADACSPVSDHMAIVETAEADFTDEIEKVLASGNSMDRGTLDRLFQRIILRSEDSWEKSPEQQRSCGLLLTRLRTFDSRHFDVLMAAWLARLLQANARPSLVDVLSPLISFGCLALRDAVLSYTSLASPTDPPSIALEMLALLTGPCHMSDIMTKQEEYRLRIKQAHMQKDHPRETLLIIRKALEHCPSDKNSAGNQQATSLEALLDSALMRELLQILVLPDSDAFTQDLVRPLLQGAMPKPKDIINSAVDDLLIPGSGPETITTEVLLNSANDLSLPFCQVKLASMLVREDNEVQDGEAARSRRLDAFDNAIKSAVNSGNTAWASIIPLLDSSVAQHLRHRAEQQFLALFPSPKTMAIENSNVKDRVLQAQNVLRIINTTSSSGPVSASSPSYPGLGPDIVAACNGLWLLLSNSYSQDTKDCVITDWLPLLISFVISHASAFDTTKSGHESRARTILSLVAIYLQLQVLDISTETANNLVEQTFDLVLHLVDTLPEDMRQQCIRSLRDAVSSPGVSYLLSYFPNPTEWLRMVQKERHPAGSGTADSRSVEKEKLTSFTLRRWENLGEPTPNVGENDTSLSLTLFGARRG</sequence>
<evidence type="ECO:0000256" key="10">
    <source>
        <dbReference type="ARBA" id="ARBA00025661"/>
    </source>
</evidence>
<keyword evidence="8" id="KW-0804">Transcription</keyword>
<comment type="function">
    <text evidence="10">Component of the SRB8-11 complex. The SRB8-11 complex is a regulatory module of the Mediator complex which is itself involved in regulation of basal and activated RNA polymerase II-dependent transcription. The SRB8-11 complex may be involved in the transcriptional repression of a subset of genes regulated by Mediator. It may inhibit the association of the Mediator complex with RNA polymerase II to form the holoenzyme complex.</text>
</comment>
<keyword evidence="15" id="KW-1185">Reference proteome</keyword>
<dbReference type="Proteomes" id="UP000184330">
    <property type="component" value="Unassembled WGS sequence"/>
</dbReference>
<dbReference type="GO" id="GO:0003712">
    <property type="term" value="F:transcription coregulator activity"/>
    <property type="evidence" value="ECO:0007669"/>
    <property type="project" value="InterPro"/>
</dbReference>
<feature type="compositionally biased region" description="Polar residues" evidence="12">
    <location>
        <begin position="32"/>
        <end position="45"/>
    </location>
</feature>
<dbReference type="STRING" id="576137.A0A1L7XGI5"/>
<dbReference type="Pfam" id="PF09497">
    <property type="entry name" value="Med12"/>
    <property type="match status" value="1"/>
</dbReference>
<evidence type="ECO:0000256" key="12">
    <source>
        <dbReference type="SAM" id="MobiDB-lite"/>
    </source>
</evidence>
<name>A0A1L7XGI5_9HELO</name>
<feature type="region of interest" description="Disordered" evidence="12">
    <location>
        <begin position="1"/>
        <end position="171"/>
    </location>
</feature>
<dbReference type="SMART" id="SM01281">
    <property type="entry name" value="Med12"/>
    <property type="match status" value="1"/>
</dbReference>
<evidence type="ECO:0000256" key="8">
    <source>
        <dbReference type="ARBA" id="ARBA00023163"/>
    </source>
</evidence>
<dbReference type="GO" id="GO:0006357">
    <property type="term" value="P:regulation of transcription by RNA polymerase II"/>
    <property type="evidence" value="ECO:0007669"/>
    <property type="project" value="InterPro"/>
</dbReference>
<dbReference type="InterPro" id="IPR019035">
    <property type="entry name" value="Mediator_Med12"/>
</dbReference>
<evidence type="ECO:0000313" key="15">
    <source>
        <dbReference type="Proteomes" id="UP000184330"/>
    </source>
</evidence>
<evidence type="ECO:0000256" key="5">
    <source>
        <dbReference type="ARBA" id="ARBA00022491"/>
    </source>
</evidence>
<feature type="domain" description="Mediator complex subunit Med12" evidence="13">
    <location>
        <begin position="270"/>
        <end position="333"/>
    </location>
</feature>
<proteinExistence type="inferred from homology"/>
<protein>
    <recommendedName>
        <fullName evidence="4">Mediator of RNA polymerase II transcription subunit 12</fullName>
    </recommendedName>
    <alternativeName>
        <fullName evidence="11">Mediator complex subunit 12</fullName>
    </alternativeName>
</protein>
<keyword evidence="5" id="KW-0678">Repressor</keyword>
<comment type="subunit">
    <text evidence="3">Component of the SRB8-11 complex, which itself associates with the Mediator complex.</text>
</comment>
<dbReference type="PANTHER" id="PTHR46567:SF1">
    <property type="entry name" value="MEDIATOR OF RNA POLYMERASE II TRANSCRIPTION SUBUNIT 12"/>
    <property type="match status" value="1"/>
</dbReference>
<evidence type="ECO:0000259" key="13">
    <source>
        <dbReference type="SMART" id="SM01281"/>
    </source>
</evidence>
<dbReference type="OrthoDB" id="20828at2759"/>
<feature type="compositionally biased region" description="Low complexity" evidence="12">
    <location>
        <begin position="17"/>
        <end position="28"/>
    </location>
</feature>
<reference evidence="14 15" key="1">
    <citation type="submission" date="2016-03" db="EMBL/GenBank/DDBJ databases">
        <authorList>
            <person name="Ploux O."/>
        </authorList>
    </citation>
    <scope>NUCLEOTIDE SEQUENCE [LARGE SCALE GENOMIC DNA]</scope>
    <source>
        <strain evidence="14 15">UAMH 11012</strain>
    </source>
</reference>
<evidence type="ECO:0000256" key="3">
    <source>
        <dbReference type="ARBA" id="ARBA00011629"/>
    </source>
</evidence>
<dbReference type="GO" id="GO:0016592">
    <property type="term" value="C:mediator complex"/>
    <property type="evidence" value="ECO:0007669"/>
    <property type="project" value="InterPro"/>
</dbReference>